<dbReference type="SUPFAM" id="SSF56601">
    <property type="entry name" value="beta-lactamase/transpeptidase-like"/>
    <property type="match status" value="1"/>
</dbReference>
<dbReference type="InterPro" id="IPR050491">
    <property type="entry name" value="AmpC-like"/>
</dbReference>
<gene>
    <name evidence="2" type="ORF">METZ01_LOCUS154847</name>
</gene>
<dbReference type="PANTHER" id="PTHR46825">
    <property type="entry name" value="D-ALANYL-D-ALANINE-CARBOXYPEPTIDASE/ENDOPEPTIDASE AMPH"/>
    <property type="match status" value="1"/>
</dbReference>
<reference evidence="2" key="1">
    <citation type="submission" date="2018-05" db="EMBL/GenBank/DDBJ databases">
        <authorList>
            <person name="Lanie J.A."/>
            <person name="Ng W.-L."/>
            <person name="Kazmierczak K.M."/>
            <person name="Andrzejewski T.M."/>
            <person name="Davidsen T.M."/>
            <person name="Wayne K.J."/>
            <person name="Tettelin H."/>
            <person name="Glass J.I."/>
            <person name="Rusch D."/>
            <person name="Podicherti R."/>
            <person name="Tsui H.-C.T."/>
            <person name="Winkler M.E."/>
        </authorList>
    </citation>
    <scope>NUCLEOTIDE SEQUENCE</scope>
</reference>
<dbReference type="Gene3D" id="3.40.710.10">
    <property type="entry name" value="DD-peptidase/beta-lactamase superfamily"/>
    <property type="match status" value="1"/>
</dbReference>
<organism evidence="2">
    <name type="scientific">marine metagenome</name>
    <dbReference type="NCBI Taxonomy" id="408172"/>
    <lineage>
        <taxon>unclassified sequences</taxon>
        <taxon>metagenomes</taxon>
        <taxon>ecological metagenomes</taxon>
    </lineage>
</organism>
<name>A0A382ALT9_9ZZZZ</name>
<dbReference type="InterPro" id="IPR001466">
    <property type="entry name" value="Beta-lactam-related"/>
</dbReference>
<dbReference type="InterPro" id="IPR012338">
    <property type="entry name" value="Beta-lactam/transpept-like"/>
</dbReference>
<dbReference type="AlphaFoldDB" id="A0A382ALT9"/>
<feature type="non-terminal residue" evidence="2">
    <location>
        <position position="411"/>
    </location>
</feature>
<feature type="domain" description="Beta-lactamase-related" evidence="1">
    <location>
        <begin position="24"/>
        <end position="330"/>
    </location>
</feature>
<dbReference type="PANTHER" id="PTHR46825:SF9">
    <property type="entry name" value="BETA-LACTAMASE-RELATED DOMAIN-CONTAINING PROTEIN"/>
    <property type="match status" value="1"/>
</dbReference>
<dbReference type="Pfam" id="PF00144">
    <property type="entry name" value="Beta-lactamase"/>
    <property type="match status" value="1"/>
</dbReference>
<evidence type="ECO:0000313" key="2">
    <source>
        <dbReference type="EMBL" id="SVB01993.1"/>
    </source>
</evidence>
<accession>A0A382ALT9</accession>
<dbReference type="EMBL" id="UINC01025777">
    <property type="protein sequence ID" value="SVB01993.1"/>
    <property type="molecule type" value="Genomic_DNA"/>
</dbReference>
<proteinExistence type="predicted"/>
<evidence type="ECO:0000259" key="1">
    <source>
        <dbReference type="Pfam" id="PF00144"/>
    </source>
</evidence>
<protein>
    <recommendedName>
        <fullName evidence="1">Beta-lactamase-related domain-containing protein</fullName>
    </recommendedName>
</protein>
<sequence length="411" mass="45612">MEAWLKSALNYIPQWLDFQIQLTEQPGCVVAIASKGRVVLDEAFGFSNIETKRKLTPRHRFQVASHSKTFTAAAVLKLSEEGLLRLDDSAGLYIEGLHPAIADTKISQLLSHSGGLIRDGYDAAYWRDRRPFLNENKLRIALREPPIIESGTRFKYSNHAFGLIGLIIESVAEEPYFDYVQRLIVEGSKLQETWADGPAPPNVVTAQGHSRKLPLGRRVIIPGNKPTHALAPATGFLSTAADLARFFASLDSKAKRSVLSPASRNEMTRIHWEDVSTFEERYYGLGIMIGKTGRWNWFGHMGAFPGFLSQTVVVPEVDLSISLLTNSVDAPSSIWSDALLHILQTFAKRGGPSAKTRTWKGRWWDLWKTLDFVPMGDRVLVTDPASPVPFRDASEITITSRDQGTIGSAPG</sequence>